<keyword evidence="1" id="KW-0808">Transferase</keyword>
<reference evidence="2" key="1">
    <citation type="journal article" date="2020" name="Microbiol. Resour. Announc.">
        <title>Draft Genome Sequences of Thiorhodococcus mannitoliphagus and Thiorhodococcus minor, Purple Sulfur Photosynthetic Bacteria in the Gammaproteobacterial Family Chromatiaceae.</title>
        <authorList>
            <person name="Aviles F.A."/>
            <person name="Meyer T.E."/>
            <person name="Kyndt J.A."/>
        </authorList>
    </citation>
    <scope>NUCLEOTIDE SEQUENCE [LARGE SCALE GENOMIC DNA]</scope>
    <source>
        <strain evidence="2">DSM 18266</strain>
    </source>
</reference>
<dbReference type="AlphaFoldDB" id="A0A6P1DXM2"/>
<evidence type="ECO:0000313" key="2">
    <source>
        <dbReference type="Proteomes" id="UP000471640"/>
    </source>
</evidence>
<accession>A0A6P1DXM2</accession>
<dbReference type="Gene3D" id="3.40.50.150">
    <property type="entry name" value="Vaccinia Virus protein VP39"/>
    <property type="match status" value="1"/>
</dbReference>
<dbReference type="PANTHER" id="PTHR43861">
    <property type="entry name" value="TRANS-ACONITATE 2-METHYLTRANSFERASE-RELATED"/>
    <property type="match status" value="1"/>
</dbReference>
<dbReference type="CDD" id="cd02440">
    <property type="entry name" value="AdoMet_MTases"/>
    <property type="match status" value="1"/>
</dbReference>
<gene>
    <name evidence="1" type="ORF">G3480_16155</name>
</gene>
<reference evidence="1 2" key="2">
    <citation type="submission" date="2020-02" db="EMBL/GenBank/DDBJ databases">
        <title>Genome sequences of Thiorhodococcus mannitoliphagus and Thiorhodococcus minor, purple sulfur photosynthetic bacteria in the gammaproteobacterial family, Chromatiaceae.</title>
        <authorList>
            <person name="Aviles F.A."/>
            <person name="Meyer T.E."/>
            <person name="Kyndt J.A."/>
        </authorList>
    </citation>
    <scope>NUCLEOTIDE SEQUENCE [LARGE SCALE GENOMIC DNA]</scope>
    <source>
        <strain evidence="1 2">DSM 18266</strain>
    </source>
</reference>
<proteinExistence type="predicted"/>
<dbReference type="InterPro" id="IPR029063">
    <property type="entry name" value="SAM-dependent_MTases_sf"/>
</dbReference>
<keyword evidence="2" id="KW-1185">Reference proteome</keyword>
<dbReference type="Proteomes" id="UP000471640">
    <property type="component" value="Unassembled WGS sequence"/>
</dbReference>
<name>A0A6P1DXM2_9GAMM</name>
<keyword evidence="1" id="KW-0489">Methyltransferase</keyword>
<comment type="caution">
    <text evidence="1">The sequence shown here is derived from an EMBL/GenBank/DDBJ whole genome shotgun (WGS) entry which is preliminary data.</text>
</comment>
<dbReference type="EMBL" id="JAAIJR010000070">
    <property type="protein sequence ID" value="NEX21823.1"/>
    <property type="molecule type" value="Genomic_DNA"/>
</dbReference>
<evidence type="ECO:0000313" key="1">
    <source>
        <dbReference type="EMBL" id="NEX21823.1"/>
    </source>
</evidence>
<protein>
    <submittedName>
        <fullName evidence="1">Class I SAM-dependent methyltransferase</fullName>
    </submittedName>
</protein>
<organism evidence="1 2">
    <name type="scientific">Thiorhodococcus mannitoliphagus</name>
    <dbReference type="NCBI Taxonomy" id="329406"/>
    <lineage>
        <taxon>Bacteria</taxon>
        <taxon>Pseudomonadati</taxon>
        <taxon>Pseudomonadota</taxon>
        <taxon>Gammaproteobacteria</taxon>
        <taxon>Chromatiales</taxon>
        <taxon>Chromatiaceae</taxon>
        <taxon>Thiorhodococcus</taxon>
    </lineage>
</organism>
<dbReference type="GO" id="GO:0032259">
    <property type="term" value="P:methylation"/>
    <property type="evidence" value="ECO:0007669"/>
    <property type="project" value="UniProtKB-KW"/>
</dbReference>
<sequence length="319" mass="35788">MQHVPGIRDVYNLAATLLTIQGRLHRLQLAIEEAQAVLKRLDYGVRDYQRLIERRCLALDRRCDVIQIDLDFGRREMELLESRLASSRPGVSPVCDADAKLDDWCLRDEGKHQGAGGDLLSSQRSYLPFIRQATPDPAAADVLDIGCGCGDWLALLKQEGFRAVGVDSNPDRVAAARRAGLQVHEADLFEYLKSIQDRALAAITAFHVVQSLPVESLPVLFAEALRVLRPDGVLILETPNPENLQVSGYSFWLDPAHVRLLPPPLLQHLVGHAGFIEQRIERVNPWPQYRPADQDRDELANRLNRLLYCGQNYALIARA</sequence>
<dbReference type="SUPFAM" id="SSF53335">
    <property type="entry name" value="S-adenosyl-L-methionine-dependent methyltransferases"/>
    <property type="match status" value="1"/>
</dbReference>
<dbReference type="GO" id="GO:0008168">
    <property type="term" value="F:methyltransferase activity"/>
    <property type="evidence" value="ECO:0007669"/>
    <property type="project" value="UniProtKB-KW"/>
</dbReference>
<dbReference type="Pfam" id="PF13489">
    <property type="entry name" value="Methyltransf_23"/>
    <property type="match status" value="1"/>
</dbReference>